<feature type="domain" description="CLU central" evidence="2">
    <location>
        <begin position="154"/>
        <end position="268"/>
    </location>
</feature>
<evidence type="ECO:0000313" key="4">
    <source>
        <dbReference type="Proteomes" id="UP000594638"/>
    </source>
</evidence>
<proteinExistence type="predicted"/>
<keyword evidence="4" id="KW-1185">Reference proteome</keyword>
<gene>
    <name evidence="3" type="ORF">OLEA9_A039393</name>
</gene>
<dbReference type="InterPro" id="IPR033646">
    <property type="entry name" value="CLU-central"/>
</dbReference>
<dbReference type="PANTHER" id="PTHR12601">
    <property type="entry name" value="EUKARYOTIC TRANSLATION INITIATION FACTOR 3 SUBUNIT EIF-3"/>
    <property type="match status" value="1"/>
</dbReference>
<accession>A0A8S0Q163</accession>
<feature type="region of interest" description="Disordered" evidence="1">
    <location>
        <begin position="1"/>
        <end position="31"/>
    </location>
</feature>
<dbReference type="Proteomes" id="UP000594638">
    <property type="component" value="Unassembled WGS sequence"/>
</dbReference>
<dbReference type="AlphaFoldDB" id="A0A8S0Q163"/>
<protein>
    <recommendedName>
        <fullName evidence="2">CLU central domain-containing protein</fullName>
    </recommendedName>
</protein>
<evidence type="ECO:0000259" key="2">
    <source>
        <dbReference type="Pfam" id="PF12807"/>
    </source>
</evidence>
<dbReference type="OrthoDB" id="1726360at2759"/>
<evidence type="ECO:0000256" key="1">
    <source>
        <dbReference type="SAM" id="MobiDB-lite"/>
    </source>
</evidence>
<name>A0A8S0Q163_OLEEU</name>
<sequence>MLLHKSTSPQSSGPAQRLQSAEVEELHTAGPSVKKVLSESLQRLKGEETKPTKSIRWENGGLLKDFKKKRNDRRTKADPIKEVVATYISDIDKKELEKQDEEKEIMWRKLLSEVAYLQLKESETGLHLKSPDELIEMVHKYYDDTALPKLVELADKLPHVQSLCVHEMVVKACKHILQEVVASVHNVANMAASTASCLNVLLGTPSTGHADSDITSDDELKRKWIETSLSKSFGWQWNDEIRRDLRKLAILHELCQKVVLELVPRDYDMDSPFPFKKSNIISLIPAYKVCVRGLIVVRFNHPQVWAFGRDG</sequence>
<dbReference type="GO" id="GO:0005737">
    <property type="term" value="C:cytoplasm"/>
    <property type="evidence" value="ECO:0007669"/>
    <property type="project" value="TreeGrafter"/>
</dbReference>
<dbReference type="InterPro" id="IPR027523">
    <property type="entry name" value="CLU_prot"/>
</dbReference>
<dbReference type="Gramene" id="OE9A039393T1">
    <property type="protein sequence ID" value="OE9A039393C1"/>
    <property type="gene ID" value="OE9A039393"/>
</dbReference>
<evidence type="ECO:0000313" key="3">
    <source>
        <dbReference type="EMBL" id="CAA2960588.1"/>
    </source>
</evidence>
<comment type="caution">
    <text evidence="3">The sequence shown here is derived from an EMBL/GenBank/DDBJ whole genome shotgun (WGS) entry which is preliminary data.</text>
</comment>
<dbReference type="Pfam" id="PF12807">
    <property type="entry name" value="eIF3_p135"/>
    <property type="match status" value="1"/>
</dbReference>
<reference evidence="3 4" key="1">
    <citation type="submission" date="2019-12" db="EMBL/GenBank/DDBJ databases">
        <authorList>
            <person name="Alioto T."/>
            <person name="Alioto T."/>
            <person name="Gomez Garrido J."/>
        </authorList>
    </citation>
    <scope>NUCLEOTIDE SEQUENCE [LARGE SCALE GENOMIC DNA]</scope>
</reference>
<organism evidence="3 4">
    <name type="scientific">Olea europaea subsp. europaea</name>
    <dbReference type="NCBI Taxonomy" id="158383"/>
    <lineage>
        <taxon>Eukaryota</taxon>
        <taxon>Viridiplantae</taxon>
        <taxon>Streptophyta</taxon>
        <taxon>Embryophyta</taxon>
        <taxon>Tracheophyta</taxon>
        <taxon>Spermatophyta</taxon>
        <taxon>Magnoliopsida</taxon>
        <taxon>eudicotyledons</taxon>
        <taxon>Gunneridae</taxon>
        <taxon>Pentapetalae</taxon>
        <taxon>asterids</taxon>
        <taxon>lamiids</taxon>
        <taxon>Lamiales</taxon>
        <taxon>Oleaceae</taxon>
        <taxon>Oleeae</taxon>
        <taxon>Olea</taxon>
    </lineage>
</organism>
<dbReference type="CDD" id="cd15466">
    <property type="entry name" value="CLU-central"/>
    <property type="match status" value="1"/>
</dbReference>
<dbReference type="EMBL" id="CACTIH010000421">
    <property type="protein sequence ID" value="CAA2960588.1"/>
    <property type="molecule type" value="Genomic_DNA"/>
</dbReference>
<feature type="compositionally biased region" description="Polar residues" evidence="1">
    <location>
        <begin position="1"/>
        <end position="19"/>
    </location>
</feature>
<dbReference type="PANTHER" id="PTHR12601:SF39">
    <property type="entry name" value="PROTEIN REDUCED CHLOROPLAST COVERAGE 2"/>
    <property type="match status" value="1"/>
</dbReference>